<evidence type="ECO:0000313" key="2">
    <source>
        <dbReference type="WBParaSite" id="ALUE_0002319601-mRNA-1"/>
    </source>
</evidence>
<dbReference type="WBParaSite" id="ALUE_0002319601-mRNA-1">
    <property type="protein sequence ID" value="ALUE_0002319601-mRNA-1"/>
    <property type="gene ID" value="ALUE_0002319601"/>
</dbReference>
<proteinExistence type="predicted"/>
<accession>A0A0M3IWR8</accession>
<sequence>MFTGHGCRDRKCDTTVGPMMSAKEHIHMLEQMWGANR</sequence>
<protein>
    <submittedName>
        <fullName evidence="2">Transposase</fullName>
    </submittedName>
</protein>
<reference evidence="2" key="1">
    <citation type="submission" date="2017-02" db="UniProtKB">
        <authorList>
            <consortium name="WormBaseParasite"/>
        </authorList>
    </citation>
    <scope>IDENTIFICATION</scope>
</reference>
<dbReference type="AlphaFoldDB" id="A0A0M3IWR8"/>
<dbReference type="Proteomes" id="UP000036681">
    <property type="component" value="Unplaced"/>
</dbReference>
<name>A0A0M3IWR8_ASCLU</name>
<organism evidence="1 2">
    <name type="scientific">Ascaris lumbricoides</name>
    <name type="common">Giant roundworm</name>
    <dbReference type="NCBI Taxonomy" id="6252"/>
    <lineage>
        <taxon>Eukaryota</taxon>
        <taxon>Metazoa</taxon>
        <taxon>Ecdysozoa</taxon>
        <taxon>Nematoda</taxon>
        <taxon>Chromadorea</taxon>
        <taxon>Rhabditida</taxon>
        <taxon>Spirurina</taxon>
        <taxon>Ascaridomorpha</taxon>
        <taxon>Ascaridoidea</taxon>
        <taxon>Ascarididae</taxon>
        <taxon>Ascaris</taxon>
    </lineage>
</organism>
<keyword evidence="1" id="KW-1185">Reference proteome</keyword>
<evidence type="ECO:0000313" key="1">
    <source>
        <dbReference type="Proteomes" id="UP000036681"/>
    </source>
</evidence>